<dbReference type="Proteomes" id="UP000314986">
    <property type="component" value="Unassembled WGS sequence"/>
</dbReference>
<keyword evidence="5 12" id="KW-0812">Transmembrane</keyword>
<keyword evidence="8" id="KW-0406">Ion transport</keyword>
<evidence type="ECO:0000256" key="11">
    <source>
        <dbReference type="RuleBase" id="RU362091"/>
    </source>
</evidence>
<dbReference type="PANTHER" id="PTHR42985:SF10">
    <property type="entry name" value="SODIUM-COUPLED MONOCARBOXYLATE TRANSPORTER 1"/>
    <property type="match status" value="1"/>
</dbReference>
<keyword evidence="14" id="KW-1185">Reference proteome</keyword>
<dbReference type="InParanoid" id="A0A4W3JA86"/>
<dbReference type="GO" id="GO:0015730">
    <property type="term" value="P:propanoate transmembrane transport"/>
    <property type="evidence" value="ECO:0007669"/>
    <property type="project" value="TreeGrafter"/>
</dbReference>
<reference evidence="14" key="1">
    <citation type="journal article" date="2006" name="Science">
        <title>Ancient noncoding elements conserved in the human genome.</title>
        <authorList>
            <person name="Venkatesh B."/>
            <person name="Kirkness E.F."/>
            <person name="Loh Y.H."/>
            <person name="Halpern A.L."/>
            <person name="Lee A.P."/>
            <person name="Johnson J."/>
            <person name="Dandona N."/>
            <person name="Viswanathan L.D."/>
            <person name="Tay A."/>
            <person name="Venter J.C."/>
            <person name="Strausberg R.L."/>
            <person name="Brenner S."/>
        </authorList>
    </citation>
    <scope>NUCLEOTIDE SEQUENCE [LARGE SCALE GENOMIC DNA]</scope>
</reference>
<sequence>MSGTSAVGTFTAWDYLVFALTLLISGLIGIYYAVKGKGQETSMDFLMGNRQMSVLPVALSLTASFMSAVTVLGSPFEVYRFGAIFSLFALSQLFTMFITSEIFLPVFYRLGIASTYEYLELRFNRWVRLCGTILFMIQTILYTGIVIYAPALALNQVTKFHLWGAVISTGIVCTFYCTLGGLKAVVWTDVFQIGIMVAGFIAVIIRAMMLEGGIGNVWDAAYYGGRLNFWNFDPNPMRRHTFWTIVIGGTFIWTGIYGVNQAQVQRYISCKSRFQAKVSLYVNLIGLWVIMTCAVLSGLSMYSIYRDCDPWTAGKVKAPDQLMPYLVLDIFEGYPGMPGLFVACAYSGTLSTVSSSINALATVTVEDIIKPIFKPLSEKQLSWISKGMTLLYGLLCIAMAGLASLMESLLQSALSIFGIVGGPLVGLFTLGILFSCANSKGGIVGLITGFAFALWIGIGSQIHELPPETTMPLLLSIDGCNFSKPINETSWTSEIPRTTESQIKCLPGIHSVQITVPPTDTWHSLSYLYFSTFTTLIVITVGLIVSLLTGGRKAHVNPDLLLCWTDLSCYFPRSSSSVSKLLSTTTLICFYYTVQWL</sequence>
<reference evidence="13" key="4">
    <citation type="submission" date="2025-08" db="UniProtKB">
        <authorList>
            <consortium name="Ensembl"/>
        </authorList>
    </citation>
    <scope>IDENTIFICATION</scope>
</reference>
<keyword evidence="3" id="KW-0813">Transport</keyword>
<keyword evidence="4" id="KW-1003">Cell membrane</keyword>
<dbReference type="GeneTree" id="ENSGT00940000155166"/>
<evidence type="ECO:0000256" key="2">
    <source>
        <dbReference type="ARBA" id="ARBA00006434"/>
    </source>
</evidence>
<dbReference type="PANTHER" id="PTHR42985">
    <property type="entry name" value="SODIUM-COUPLED MONOCARBOXYLATE TRANSPORTER"/>
    <property type="match status" value="1"/>
</dbReference>
<feature type="transmembrane region" description="Helical" evidence="12">
    <location>
        <begin position="527"/>
        <end position="548"/>
    </location>
</feature>
<reference evidence="14" key="2">
    <citation type="journal article" date="2007" name="PLoS Biol.">
        <title>Survey sequencing and comparative analysis of the elephant shark (Callorhinchus milii) genome.</title>
        <authorList>
            <person name="Venkatesh B."/>
            <person name="Kirkness E.F."/>
            <person name="Loh Y.H."/>
            <person name="Halpern A.L."/>
            <person name="Lee A.P."/>
            <person name="Johnson J."/>
            <person name="Dandona N."/>
            <person name="Viswanathan L.D."/>
            <person name="Tay A."/>
            <person name="Venter J.C."/>
            <person name="Strausberg R.L."/>
            <person name="Brenner S."/>
        </authorList>
    </citation>
    <scope>NUCLEOTIDE SEQUENCE [LARGE SCALE GENOMIC DNA]</scope>
</reference>
<evidence type="ECO:0000256" key="12">
    <source>
        <dbReference type="SAM" id="Phobius"/>
    </source>
</evidence>
<feature type="transmembrane region" description="Helical" evidence="12">
    <location>
        <begin position="441"/>
        <end position="462"/>
    </location>
</feature>
<feature type="transmembrane region" description="Helical" evidence="12">
    <location>
        <begin position="54"/>
        <end position="76"/>
    </location>
</feature>
<feature type="transmembrane region" description="Helical" evidence="12">
    <location>
        <begin position="129"/>
        <end position="154"/>
    </location>
</feature>
<dbReference type="OMA" id="VFVFYQF"/>
<evidence type="ECO:0000256" key="9">
    <source>
        <dbReference type="ARBA" id="ARBA00023136"/>
    </source>
</evidence>
<keyword evidence="9 12" id="KW-0472">Membrane</keyword>
<dbReference type="Pfam" id="PF00474">
    <property type="entry name" value="SSF"/>
    <property type="match status" value="1"/>
</dbReference>
<feature type="transmembrane region" description="Helical" evidence="12">
    <location>
        <begin position="82"/>
        <end position="108"/>
    </location>
</feature>
<feature type="transmembrane region" description="Helical" evidence="12">
    <location>
        <begin position="190"/>
        <end position="209"/>
    </location>
</feature>
<dbReference type="InterPro" id="IPR038377">
    <property type="entry name" value="Na/Glc_symporter_sf"/>
</dbReference>
<dbReference type="InterPro" id="IPR051163">
    <property type="entry name" value="Sodium:Solute_Symporter_SSF"/>
</dbReference>
<feature type="transmembrane region" description="Helical" evidence="12">
    <location>
        <begin position="280"/>
        <end position="305"/>
    </location>
</feature>
<organism evidence="13 14">
    <name type="scientific">Callorhinchus milii</name>
    <name type="common">Ghost shark</name>
    <dbReference type="NCBI Taxonomy" id="7868"/>
    <lineage>
        <taxon>Eukaryota</taxon>
        <taxon>Metazoa</taxon>
        <taxon>Chordata</taxon>
        <taxon>Craniata</taxon>
        <taxon>Vertebrata</taxon>
        <taxon>Chondrichthyes</taxon>
        <taxon>Holocephali</taxon>
        <taxon>Chimaeriformes</taxon>
        <taxon>Callorhinchidae</taxon>
        <taxon>Callorhinchus</taxon>
    </lineage>
</organism>
<dbReference type="GO" id="GO:0005343">
    <property type="term" value="F:organic acid:sodium symporter activity"/>
    <property type="evidence" value="ECO:0007669"/>
    <property type="project" value="TreeGrafter"/>
</dbReference>
<feature type="transmembrane region" description="Helical" evidence="12">
    <location>
        <begin position="389"/>
        <end position="406"/>
    </location>
</feature>
<feature type="transmembrane region" description="Helical" evidence="12">
    <location>
        <begin position="412"/>
        <end position="434"/>
    </location>
</feature>
<evidence type="ECO:0000256" key="6">
    <source>
        <dbReference type="ARBA" id="ARBA00022989"/>
    </source>
</evidence>
<feature type="transmembrane region" description="Helical" evidence="12">
    <location>
        <begin position="240"/>
        <end position="259"/>
    </location>
</feature>
<feature type="transmembrane region" description="Helical" evidence="12">
    <location>
        <begin position="160"/>
        <end position="178"/>
    </location>
</feature>
<evidence type="ECO:0000256" key="3">
    <source>
        <dbReference type="ARBA" id="ARBA00022448"/>
    </source>
</evidence>
<evidence type="ECO:0000256" key="5">
    <source>
        <dbReference type="ARBA" id="ARBA00022692"/>
    </source>
</evidence>
<evidence type="ECO:0000256" key="10">
    <source>
        <dbReference type="ARBA" id="ARBA00023201"/>
    </source>
</evidence>
<dbReference type="Ensembl" id="ENSCMIT00000029781.1">
    <property type="protein sequence ID" value="ENSCMIP00000029315.1"/>
    <property type="gene ID" value="ENSCMIG00000012624.1"/>
</dbReference>
<dbReference type="PROSITE" id="PS50283">
    <property type="entry name" value="NA_SOLUT_SYMP_3"/>
    <property type="match status" value="1"/>
</dbReference>
<keyword evidence="10" id="KW-0739">Sodium transport</keyword>
<protein>
    <submittedName>
        <fullName evidence="13">Solute carrier family 5 member 8</fullName>
    </submittedName>
</protein>
<keyword evidence="7" id="KW-0915">Sodium</keyword>
<evidence type="ECO:0000313" key="14">
    <source>
        <dbReference type="Proteomes" id="UP000314986"/>
    </source>
</evidence>
<dbReference type="GO" id="GO:0005886">
    <property type="term" value="C:plasma membrane"/>
    <property type="evidence" value="ECO:0007669"/>
    <property type="project" value="UniProtKB-SubCell"/>
</dbReference>
<dbReference type="STRING" id="7868.ENSCMIP00000029315"/>
<comment type="subcellular location">
    <subcellularLocation>
        <location evidence="1">Cell membrane</location>
        <topology evidence="1">Multi-pass membrane protein</topology>
    </subcellularLocation>
</comment>
<accession>A0A4W3JA86</accession>
<dbReference type="AlphaFoldDB" id="A0A4W3JA86"/>
<evidence type="ECO:0000256" key="8">
    <source>
        <dbReference type="ARBA" id="ARBA00023065"/>
    </source>
</evidence>
<proteinExistence type="inferred from homology"/>
<keyword evidence="6 12" id="KW-1133">Transmembrane helix</keyword>
<comment type="similarity">
    <text evidence="2 11">Belongs to the sodium:solute symporter (SSF) (TC 2.A.21) family.</text>
</comment>
<dbReference type="Gene3D" id="1.20.1730.10">
    <property type="entry name" value="Sodium/glucose cotransporter"/>
    <property type="match status" value="1"/>
</dbReference>
<reference evidence="14" key="3">
    <citation type="journal article" date="2014" name="Nature">
        <title>Elephant shark genome provides unique insights into gnathostome evolution.</title>
        <authorList>
            <consortium name="International Elephant Shark Genome Sequencing Consortium"/>
            <person name="Venkatesh B."/>
            <person name="Lee A.P."/>
            <person name="Ravi V."/>
            <person name="Maurya A.K."/>
            <person name="Lian M.M."/>
            <person name="Swann J.B."/>
            <person name="Ohta Y."/>
            <person name="Flajnik M.F."/>
            <person name="Sutoh Y."/>
            <person name="Kasahara M."/>
            <person name="Hoon S."/>
            <person name="Gangu V."/>
            <person name="Roy S.W."/>
            <person name="Irimia M."/>
            <person name="Korzh V."/>
            <person name="Kondrychyn I."/>
            <person name="Lim Z.W."/>
            <person name="Tay B.H."/>
            <person name="Tohari S."/>
            <person name="Kong K.W."/>
            <person name="Ho S."/>
            <person name="Lorente-Galdos B."/>
            <person name="Quilez J."/>
            <person name="Marques-Bonet T."/>
            <person name="Raney B.J."/>
            <person name="Ingham P.W."/>
            <person name="Tay A."/>
            <person name="Hillier L.W."/>
            <person name="Minx P."/>
            <person name="Boehm T."/>
            <person name="Wilson R.K."/>
            <person name="Brenner S."/>
            <person name="Warren W.C."/>
        </authorList>
    </citation>
    <scope>NUCLEOTIDE SEQUENCE [LARGE SCALE GENOMIC DNA]</scope>
</reference>
<name>A0A4W3JA86_CALMI</name>
<dbReference type="InterPro" id="IPR001734">
    <property type="entry name" value="Na/solute_symporter"/>
</dbReference>
<dbReference type="GO" id="GO:0070062">
    <property type="term" value="C:extracellular exosome"/>
    <property type="evidence" value="ECO:0007669"/>
    <property type="project" value="TreeGrafter"/>
</dbReference>
<feature type="transmembrane region" description="Helical" evidence="12">
    <location>
        <begin position="12"/>
        <end position="34"/>
    </location>
</feature>
<evidence type="ECO:0000256" key="1">
    <source>
        <dbReference type="ARBA" id="ARBA00004651"/>
    </source>
</evidence>
<evidence type="ECO:0000256" key="4">
    <source>
        <dbReference type="ARBA" id="ARBA00022475"/>
    </source>
</evidence>
<reference evidence="13" key="5">
    <citation type="submission" date="2025-09" db="UniProtKB">
        <authorList>
            <consortium name="Ensembl"/>
        </authorList>
    </citation>
    <scope>IDENTIFICATION</scope>
</reference>
<dbReference type="NCBIfam" id="TIGR00813">
    <property type="entry name" value="sss"/>
    <property type="match status" value="1"/>
</dbReference>
<evidence type="ECO:0000256" key="7">
    <source>
        <dbReference type="ARBA" id="ARBA00023053"/>
    </source>
</evidence>
<evidence type="ECO:0000313" key="13">
    <source>
        <dbReference type="Ensembl" id="ENSCMIP00000029315.1"/>
    </source>
</evidence>